<dbReference type="Proteomes" id="UP000194450">
    <property type="component" value="Unassembled WGS sequence"/>
</dbReference>
<sequence>MLLQVEQSVLVIIDVQEKLAPVVHQRDQLITRMRWLGEIAQELSVPTLVTEQYPKGLGYSVNELSGVIEQAQVIEKMHFSAMQEEEFADTLKQQNRRQVILMGIEAHVCILQTAMDLAKQGYSVYVVEDAVGSRRDSDKQAALSRLRQHGVIIITSEMAAYEWMHRSGTDQFRHITKNWIRG</sequence>
<dbReference type="PANTHER" id="PTHR14119">
    <property type="entry name" value="HYDROLASE"/>
    <property type="match status" value="1"/>
</dbReference>
<name>A0A1Y6E6T9_9GAMM</name>
<dbReference type="Gene3D" id="3.40.50.850">
    <property type="entry name" value="Isochorismatase-like"/>
    <property type="match status" value="1"/>
</dbReference>
<dbReference type="RefSeq" id="WP_086433321.1">
    <property type="nucleotide sequence ID" value="NZ_FXWH01000001.1"/>
</dbReference>
<protein>
    <submittedName>
        <fullName evidence="2">Nicotinamidase-related amidase</fullName>
    </submittedName>
</protein>
<evidence type="ECO:0000313" key="3">
    <source>
        <dbReference type="Proteomes" id="UP000194450"/>
    </source>
</evidence>
<proteinExistence type="predicted"/>
<dbReference type="InterPro" id="IPR050993">
    <property type="entry name" value="Isochorismatase_domain"/>
</dbReference>
<dbReference type="SUPFAM" id="SSF52499">
    <property type="entry name" value="Isochorismatase-like hydrolases"/>
    <property type="match status" value="1"/>
</dbReference>
<accession>A0A1Y6E6T9</accession>
<organism evidence="2 3">
    <name type="scientific">Pseudidiomarina planktonica</name>
    <dbReference type="NCBI Taxonomy" id="1323738"/>
    <lineage>
        <taxon>Bacteria</taxon>
        <taxon>Pseudomonadati</taxon>
        <taxon>Pseudomonadota</taxon>
        <taxon>Gammaproteobacteria</taxon>
        <taxon>Alteromonadales</taxon>
        <taxon>Idiomarinaceae</taxon>
        <taxon>Pseudidiomarina</taxon>
    </lineage>
</organism>
<dbReference type="EMBL" id="FXWH01000001">
    <property type="protein sequence ID" value="SMQ58428.1"/>
    <property type="molecule type" value="Genomic_DNA"/>
</dbReference>
<dbReference type="CDD" id="cd01012">
    <property type="entry name" value="YcaC_related"/>
    <property type="match status" value="1"/>
</dbReference>
<evidence type="ECO:0000313" key="2">
    <source>
        <dbReference type="EMBL" id="SMQ58428.1"/>
    </source>
</evidence>
<reference evidence="3" key="1">
    <citation type="submission" date="2017-04" db="EMBL/GenBank/DDBJ databases">
        <authorList>
            <person name="Varghese N."/>
            <person name="Submissions S."/>
        </authorList>
    </citation>
    <scope>NUCLEOTIDE SEQUENCE [LARGE SCALE GENOMIC DNA]</scope>
</reference>
<dbReference type="OrthoDB" id="9796958at2"/>
<gene>
    <name evidence="2" type="ORF">SAMN06297229_0114</name>
</gene>
<dbReference type="PANTHER" id="PTHR14119:SF3">
    <property type="entry name" value="ISOCHORISMATASE DOMAIN-CONTAINING PROTEIN 2"/>
    <property type="match status" value="1"/>
</dbReference>
<evidence type="ECO:0000259" key="1">
    <source>
        <dbReference type="Pfam" id="PF00857"/>
    </source>
</evidence>
<dbReference type="AlphaFoldDB" id="A0A1Y6E6T9"/>
<feature type="domain" description="Isochorismatase-like" evidence="1">
    <location>
        <begin position="8"/>
        <end position="157"/>
    </location>
</feature>
<dbReference type="InterPro" id="IPR036380">
    <property type="entry name" value="Isochorismatase-like_sf"/>
</dbReference>
<dbReference type="Pfam" id="PF00857">
    <property type="entry name" value="Isochorismatase"/>
    <property type="match status" value="1"/>
</dbReference>
<keyword evidence="3" id="KW-1185">Reference proteome</keyword>
<dbReference type="InterPro" id="IPR000868">
    <property type="entry name" value="Isochorismatase-like_dom"/>
</dbReference>